<dbReference type="PANTHER" id="PTHR30160:SF7">
    <property type="entry name" value="ADP-HEPTOSE--LPS HEPTOSYLTRANSFERASE 2"/>
    <property type="match status" value="1"/>
</dbReference>
<dbReference type="AlphaFoldDB" id="A0A2K1Q6W5"/>
<dbReference type="InterPro" id="IPR051199">
    <property type="entry name" value="LPS_LOS_Heptosyltrfase"/>
</dbReference>
<evidence type="ECO:0000313" key="4">
    <source>
        <dbReference type="Proteomes" id="UP000236345"/>
    </source>
</evidence>
<protein>
    <submittedName>
        <fullName evidence="3">Glycosyl transferase</fullName>
    </submittedName>
</protein>
<comment type="caution">
    <text evidence="3">The sequence shown here is derived from an EMBL/GenBank/DDBJ whole genome shotgun (WGS) entry which is preliminary data.</text>
</comment>
<sequence length="354" mass="40666">MGEGKLRKILVIRIDFLGDMVCTTPLLHALRTRWPQAEIHVLANKYNAPVLDNNNDVNKIHYYVYSKNLQKNLRPGFFNSLIERFRLIIKLRKLKFDLLIIPNGGMNKNSISFAKQLNVPDCRWHNADTEFDDRIKNHVATRTVEHEAFSGFKLLPELAKPDLDQLRLCIYPRTDLISAWRERFNGKSKPRVGFFVSNNSADRRWAWDKWQELTEKLAEAYEIIIFHSPQEIFPLSWRDGVGVQRILTPTIPDLLAAMTQLNLVVAADSAPVHFSSALQIPVVALFEPRPEKYLRWYPVGVRNIILHEGKRVNDISVQSVFSAVKELLSGNHFNVSCPDNTQQSQQAEIADCIA</sequence>
<dbReference type="GO" id="GO:0009244">
    <property type="term" value="P:lipopolysaccharide core region biosynthetic process"/>
    <property type="evidence" value="ECO:0007669"/>
    <property type="project" value="TreeGrafter"/>
</dbReference>
<dbReference type="Pfam" id="PF01075">
    <property type="entry name" value="Glyco_transf_9"/>
    <property type="match status" value="1"/>
</dbReference>
<dbReference type="EMBL" id="NWUO01000012">
    <property type="protein sequence ID" value="PNS10786.1"/>
    <property type="molecule type" value="Genomic_DNA"/>
</dbReference>
<reference evidence="4" key="1">
    <citation type="submission" date="2017-09" db="EMBL/GenBank/DDBJ databases">
        <authorList>
            <person name="Palmer M."/>
            <person name="Steenkamp E.T."/>
            <person name="Coetzee M.P."/>
            <person name="Avontuur J.R."/>
            <person name="Van Zyl E."/>
            <person name="Chan W.-Y."/>
            <person name="Blom J."/>
            <person name="Venter S.N."/>
        </authorList>
    </citation>
    <scope>NUCLEOTIDE SEQUENCE [LARGE SCALE GENOMIC DNA]</scope>
    <source>
        <strain evidence="4">QC88-366</strain>
    </source>
</reference>
<organism evidence="3 4">
    <name type="scientific">Mixta theicola</name>
    <dbReference type="NCBI Taxonomy" id="1458355"/>
    <lineage>
        <taxon>Bacteria</taxon>
        <taxon>Pseudomonadati</taxon>
        <taxon>Pseudomonadota</taxon>
        <taxon>Gammaproteobacteria</taxon>
        <taxon>Enterobacterales</taxon>
        <taxon>Erwiniaceae</taxon>
        <taxon>Mixta</taxon>
    </lineage>
</organism>
<keyword evidence="1" id="KW-0328">Glycosyltransferase</keyword>
<dbReference type="OrthoDB" id="9797795at2"/>
<accession>A0A2K1Q6W5</accession>
<proteinExistence type="predicted"/>
<dbReference type="PANTHER" id="PTHR30160">
    <property type="entry name" value="TETRAACYLDISACCHARIDE 4'-KINASE-RELATED"/>
    <property type="match status" value="1"/>
</dbReference>
<dbReference type="GO" id="GO:0008713">
    <property type="term" value="F:ADP-heptose-lipopolysaccharide heptosyltransferase activity"/>
    <property type="evidence" value="ECO:0007669"/>
    <property type="project" value="TreeGrafter"/>
</dbReference>
<name>A0A2K1Q6W5_9GAMM</name>
<dbReference type="SUPFAM" id="SSF53756">
    <property type="entry name" value="UDP-Glycosyltransferase/glycogen phosphorylase"/>
    <property type="match status" value="1"/>
</dbReference>
<dbReference type="InterPro" id="IPR002201">
    <property type="entry name" value="Glyco_trans_9"/>
</dbReference>
<keyword evidence="4" id="KW-1185">Reference proteome</keyword>
<dbReference type="RefSeq" id="WP_103060703.1">
    <property type="nucleotide sequence ID" value="NZ_BSOF01000011.1"/>
</dbReference>
<dbReference type="Gene3D" id="3.40.50.2000">
    <property type="entry name" value="Glycogen Phosphorylase B"/>
    <property type="match status" value="2"/>
</dbReference>
<dbReference type="CDD" id="cd03789">
    <property type="entry name" value="GT9_LPS_heptosyltransferase"/>
    <property type="match status" value="1"/>
</dbReference>
<evidence type="ECO:0000256" key="1">
    <source>
        <dbReference type="ARBA" id="ARBA00022676"/>
    </source>
</evidence>
<dbReference type="Proteomes" id="UP000236345">
    <property type="component" value="Unassembled WGS sequence"/>
</dbReference>
<evidence type="ECO:0000313" key="3">
    <source>
        <dbReference type="EMBL" id="PNS10786.1"/>
    </source>
</evidence>
<evidence type="ECO:0000256" key="2">
    <source>
        <dbReference type="ARBA" id="ARBA00022679"/>
    </source>
</evidence>
<keyword evidence="2 3" id="KW-0808">Transferase</keyword>
<gene>
    <name evidence="3" type="ORF">COO59_15665</name>
</gene>
<dbReference type="GO" id="GO:0005829">
    <property type="term" value="C:cytosol"/>
    <property type="evidence" value="ECO:0007669"/>
    <property type="project" value="TreeGrafter"/>
</dbReference>